<sequence>FCTMHEETHLSASMNAILAYLIWEDINSITPNLAIILLAIARQHQNYGLKDPTKDFRVKKLARILQKVA</sequence>
<comment type="caution">
    <text evidence="1">The sequence shown here is derived from an EMBL/GenBank/DDBJ whole genome shotgun (WGS) entry which is preliminary data.</text>
</comment>
<dbReference type="Proteomes" id="UP000789366">
    <property type="component" value="Unassembled WGS sequence"/>
</dbReference>
<proteinExistence type="predicted"/>
<reference evidence="1" key="1">
    <citation type="submission" date="2021-06" db="EMBL/GenBank/DDBJ databases">
        <authorList>
            <person name="Kallberg Y."/>
            <person name="Tangrot J."/>
            <person name="Rosling A."/>
        </authorList>
    </citation>
    <scope>NUCLEOTIDE SEQUENCE</scope>
    <source>
        <strain evidence="1">28 12/20/2015</strain>
    </source>
</reference>
<feature type="non-terminal residue" evidence="1">
    <location>
        <position position="69"/>
    </location>
</feature>
<dbReference type="EMBL" id="CAJVPW010057819">
    <property type="protein sequence ID" value="CAG8777144.1"/>
    <property type="molecule type" value="Genomic_DNA"/>
</dbReference>
<keyword evidence="2" id="KW-1185">Reference proteome</keyword>
<feature type="non-terminal residue" evidence="1">
    <location>
        <position position="1"/>
    </location>
</feature>
<name>A0ACA9R4K4_9GLOM</name>
<protein>
    <submittedName>
        <fullName evidence="1">13418_t:CDS:1</fullName>
    </submittedName>
</protein>
<evidence type="ECO:0000313" key="2">
    <source>
        <dbReference type="Proteomes" id="UP000789366"/>
    </source>
</evidence>
<gene>
    <name evidence="1" type="ORF">SPELUC_LOCUS16146</name>
</gene>
<accession>A0ACA9R4K4</accession>
<evidence type="ECO:0000313" key="1">
    <source>
        <dbReference type="EMBL" id="CAG8777144.1"/>
    </source>
</evidence>
<organism evidence="1 2">
    <name type="scientific">Cetraspora pellucida</name>
    <dbReference type="NCBI Taxonomy" id="1433469"/>
    <lineage>
        <taxon>Eukaryota</taxon>
        <taxon>Fungi</taxon>
        <taxon>Fungi incertae sedis</taxon>
        <taxon>Mucoromycota</taxon>
        <taxon>Glomeromycotina</taxon>
        <taxon>Glomeromycetes</taxon>
        <taxon>Diversisporales</taxon>
        <taxon>Gigasporaceae</taxon>
        <taxon>Cetraspora</taxon>
    </lineage>
</organism>